<protein>
    <recommendedName>
        <fullName evidence="2">Conserved oligomeric Golgi complex subunit 5</fullName>
    </recommendedName>
</protein>
<evidence type="ECO:0000256" key="1">
    <source>
        <dbReference type="ARBA" id="ARBA00004395"/>
    </source>
</evidence>
<evidence type="ECO:0000256" key="3">
    <source>
        <dbReference type="ARBA" id="ARBA00023034"/>
    </source>
</evidence>
<accession>A0A060T323</accession>
<dbReference type="AlphaFoldDB" id="A0A060T323"/>
<dbReference type="Pfam" id="PF20649">
    <property type="entry name" value="COG5_C"/>
    <property type="match status" value="1"/>
</dbReference>
<evidence type="ECO:0000259" key="5">
    <source>
        <dbReference type="Pfam" id="PF10392"/>
    </source>
</evidence>
<evidence type="ECO:0000256" key="4">
    <source>
        <dbReference type="ARBA" id="ARBA00023136"/>
    </source>
</evidence>
<feature type="domain" description="Conserved oligomeric Golgi complex subunit 5 N-terminal" evidence="5">
    <location>
        <begin position="12"/>
        <end position="141"/>
    </location>
</feature>
<evidence type="ECO:0000256" key="2">
    <source>
        <dbReference type="ARBA" id="ARBA00020974"/>
    </source>
</evidence>
<name>A0A060T323_BLAAD</name>
<comment type="subcellular location">
    <subcellularLocation>
        <location evidence="1">Golgi apparatus membrane</location>
        <topology evidence="1">Peripheral membrane protein</topology>
    </subcellularLocation>
</comment>
<dbReference type="PhylomeDB" id="A0A060T323"/>
<dbReference type="InterPro" id="IPR049176">
    <property type="entry name" value="COG5_N"/>
</dbReference>
<dbReference type="Pfam" id="PF10392">
    <property type="entry name" value="COG5_N"/>
    <property type="match status" value="1"/>
</dbReference>
<reference evidence="7" key="2">
    <citation type="submission" date="2014-06" db="EMBL/GenBank/DDBJ databases">
        <title>The complete genome of Blastobotrys (Arxula) adeninivorans LS3 - a yeast of biotechnological interest.</title>
        <authorList>
            <person name="Kunze G."/>
            <person name="Gaillardin C."/>
            <person name="Czernicka M."/>
            <person name="Durrens P."/>
            <person name="Martin T."/>
            <person name="Boer E."/>
            <person name="Gabaldon T."/>
            <person name="Cruz J."/>
            <person name="Talla E."/>
            <person name="Marck C."/>
            <person name="Goffeau A."/>
            <person name="Barbe V."/>
            <person name="Baret P."/>
            <person name="Baronian K."/>
            <person name="Beier S."/>
            <person name="Bleykasten C."/>
            <person name="Bode R."/>
            <person name="Casaregola S."/>
            <person name="Despons L."/>
            <person name="Fairhead C."/>
            <person name="Giersberg M."/>
            <person name="Gierski P."/>
            <person name="Hahnel U."/>
            <person name="Hartmann A."/>
            <person name="Jankowska D."/>
            <person name="Jubin C."/>
            <person name="Jung P."/>
            <person name="Lafontaine I."/>
            <person name="Leh-Louis V."/>
            <person name="Lemaire M."/>
            <person name="Marcet-Houben M."/>
            <person name="Mascher M."/>
            <person name="Morel G."/>
            <person name="Richard G.-F."/>
            <person name="Riechen J."/>
            <person name="Sacerdot C."/>
            <person name="Sarkar A."/>
            <person name="Savel G."/>
            <person name="Schacherer J."/>
            <person name="Sherman D."/>
            <person name="Straub M.-L."/>
            <person name="Stein N."/>
            <person name="Thierry A."/>
            <person name="Trautwein-Schult A."/>
            <person name="Westhof E."/>
            <person name="Worch S."/>
            <person name="Dujon B."/>
            <person name="Souciet J.-L."/>
            <person name="Wincker P."/>
            <person name="Scholz U."/>
            <person name="Neuveglise N."/>
        </authorList>
    </citation>
    <scope>NUCLEOTIDE SEQUENCE</scope>
    <source>
        <strain evidence="7">LS3</strain>
    </source>
</reference>
<feature type="domain" description="Conserved oligomeric Golgi complex subunit 5 helical" evidence="6">
    <location>
        <begin position="174"/>
        <end position="349"/>
    </location>
</feature>
<dbReference type="PANTHER" id="PTHR13228:SF3">
    <property type="entry name" value="CONSERVED OLIGOMERIC GOLGI COMPLEX SUBUNIT 5"/>
    <property type="match status" value="1"/>
</dbReference>
<keyword evidence="3" id="KW-0333">Golgi apparatus</keyword>
<sequence length="373" mass="41752">MPSTDYVDYDLFLDEKFSAVAFANSLVQATNTPTDKDVDLDAPSKRLDYDIEEVDRVINRICGDNYEQLLSSVSNISLAEQCLEPLKKNLDHINYSYSKLEKDVVNPFDRSQDMYGAIKKLHMTTNLLRSLTWYLSIARQLALLINNHNSSDWLSVAAHNVVELRNQVKMNPGLKSLYMIRAHEKVLDDNEATIKRQCQSTFKTFNLLQDFNKLRAACVALYLLEKPSLAATVGNYLKSQVNASANQISKTLGAPLPAFESACADAGDRAQSLQTLTKALDTTADDENDESILEFIRSNLDTPNLVSTYWRDIASTLDTKVRDWAIRNPPLARMMVQNVPTMKEAVKNAVASSGIEDGPELKVMVGSFNSLLR</sequence>
<dbReference type="EMBL" id="HG937693">
    <property type="protein sequence ID" value="CDP35363.1"/>
    <property type="molecule type" value="Genomic_DNA"/>
</dbReference>
<dbReference type="GO" id="GO:0006891">
    <property type="term" value="P:intra-Golgi vesicle-mediated transport"/>
    <property type="evidence" value="ECO:0007669"/>
    <property type="project" value="InterPro"/>
</dbReference>
<dbReference type="InterPro" id="IPR048485">
    <property type="entry name" value="COG5_helical"/>
</dbReference>
<evidence type="ECO:0000259" key="6">
    <source>
        <dbReference type="Pfam" id="PF20649"/>
    </source>
</evidence>
<dbReference type="GO" id="GO:0000139">
    <property type="term" value="C:Golgi membrane"/>
    <property type="evidence" value="ECO:0007669"/>
    <property type="project" value="UniProtKB-SubCell"/>
</dbReference>
<gene>
    <name evidence="7" type="ORF">GNLVRS02_ARAD1C33704g</name>
</gene>
<proteinExistence type="predicted"/>
<dbReference type="InterPro" id="IPR019465">
    <property type="entry name" value="Cog5"/>
</dbReference>
<dbReference type="GO" id="GO:0017119">
    <property type="term" value="C:Golgi transport complex"/>
    <property type="evidence" value="ECO:0007669"/>
    <property type="project" value="InterPro"/>
</dbReference>
<reference evidence="7" key="1">
    <citation type="submission" date="2014-02" db="EMBL/GenBank/DDBJ databases">
        <authorList>
            <person name="Genoscope - CEA"/>
        </authorList>
    </citation>
    <scope>NUCLEOTIDE SEQUENCE</scope>
    <source>
        <strain evidence="7">LS3</strain>
    </source>
</reference>
<dbReference type="PANTHER" id="PTHR13228">
    <property type="entry name" value="CONSERVED OLIGOMERIC GOLGI COMPLEX COMPONENT 5"/>
    <property type="match status" value="1"/>
</dbReference>
<organism evidence="7">
    <name type="scientific">Blastobotrys adeninivorans</name>
    <name type="common">Yeast</name>
    <name type="synonym">Arxula adeninivorans</name>
    <dbReference type="NCBI Taxonomy" id="409370"/>
    <lineage>
        <taxon>Eukaryota</taxon>
        <taxon>Fungi</taxon>
        <taxon>Dikarya</taxon>
        <taxon>Ascomycota</taxon>
        <taxon>Saccharomycotina</taxon>
        <taxon>Dipodascomycetes</taxon>
        <taxon>Dipodascales</taxon>
        <taxon>Trichomonascaceae</taxon>
        <taxon>Blastobotrys</taxon>
    </lineage>
</organism>
<keyword evidence="4" id="KW-0472">Membrane</keyword>
<evidence type="ECO:0000313" key="7">
    <source>
        <dbReference type="EMBL" id="CDP35363.1"/>
    </source>
</evidence>